<comment type="caution">
    <text evidence="1">The sequence shown here is derived from an EMBL/GenBank/DDBJ whole genome shotgun (WGS) entry which is preliminary data.</text>
</comment>
<protein>
    <submittedName>
        <fullName evidence="1">Uncharacterized protein</fullName>
    </submittedName>
</protein>
<dbReference type="AlphaFoldDB" id="A0A538U3U7"/>
<name>A0A538U3U7_UNCEI</name>
<accession>A0A538U3U7</accession>
<evidence type="ECO:0000313" key="1">
    <source>
        <dbReference type="EMBL" id="TMQ70570.1"/>
    </source>
</evidence>
<organism evidence="1 2">
    <name type="scientific">Eiseniibacteriota bacterium</name>
    <dbReference type="NCBI Taxonomy" id="2212470"/>
    <lineage>
        <taxon>Bacteria</taxon>
        <taxon>Candidatus Eiseniibacteriota</taxon>
    </lineage>
</organism>
<dbReference type="EMBL" id="VBPB01000217">
    <property type="protein sequence ID" value="TMQ70570.1"/>
    <property type="molecule type" value="Genomic_DNA"/>
</dbReference>
<gene>
    <name evidence="1" type="ORF">E6K81_12270</name>
</gene>
<reference evidence="1 2" key="1">
    <citation type="journal article" date="2019" name="Nat. Microbiol.">
        <title>Mediterranean grassland soil C-N compound turnover is dependent on rainfall and depth, and is mediated by genomically divergent microorganisms.</title>
        <authorList>
            <person name="Diamond S."/>
            <person name="Andeer P.F."/>
            <person name="Li Z."/>
            <person name="Crits-Christoph A."/>
            <person name="Burstein D."/>
            <person name="Anantharaman K."/>
            <person name="Lane K.R."/>
            <person name="Thomas B.C."/>
            <person name="Pan C."/>
            <person name="Northen T.R."/>
            <person name="Banfield J.F."/>
        </authorList>
    </citation>
    <scope>NUCLEOTIDE SEQUENCE [LARGE SCALE GENOMIC DNA]</scope>
    <source>
        <strain evidence="1">WS_11</strain>
    </source>
</reference>
<dbReference type="Proteomes" id="UP000319771">
    <property type="component" value="Unassembled WGS sequence"/>
</dbReference>
<sequence length="163" mass="17849">MYQLPRCPGYAISAFLLWLALGFVPVHGRATASPLIAVSPDSIGPIELPWLVTVQVGVRIYDRDSHGPTPLTWTISDVMHGTNNDVPWVMQSPTSGTIAPADSQYVAVILDLFGVAGGEYRVDLIIDSNDPVHPRVIVPLKFTIVAPVPVRRFTFGELKAKYR</sequence>
<evidence type="ECO:0000313" key="2">
    <source>
        <dbReference type="Proteomes" id="UP000319771"/>
    </source>
</evidence>
<proteinExistence type="predicted"/>